<dbReference type="InterPro" id="IPR002347">
    <property type="entry name" value="SDR_fam"/>
</dbReference>
<name>A0A2N9IZ85_FAGSY</name>
<dbReference type="AlphaFoldDB" id="A0A2N9IZ85"/>
<dbReference type="Pfam" id="PF00106">
    <property type="entry name" value="adh_short"/>
    <property type="match status" value="1"/>
</dbReference>
<dbReference type="SUPFAM" id="SSF51735">
    <property type="entry name" value="NAD(P)-binding Rossmann-fold domains"/>
    <property type="match status" value="1"/>
</dbReference>
<dbReference type="CDD" id="cd05327">
    <property type="entry name" value="retinol-DH_like_SDR_c_like"/>
    <property type="match status" value="1"/>
</dbReference>
<dbReference type="InterPro" id="IPR036291">
    <property type="entry name" value="NAD(P)-bd_dom_sf"/>
</dbReference>
<proteinExistence type="predicted"/>
<dbReference type="PANTHER" id="PTHR48476:SF1">
    <property type="entry name" value="SHORT-CHAIN DEHYDROGENASE TIC 32, CHLOROPLASTIC-LIKE"/>
    <property type="match status" value="1"/>
</dbReference>
<dbReference type="Gene3D" id="3.40.50.720">
    <property type="entry name" value="NAD(P)-binding Rossmann-like Domain"/>
    <property type="match status" value="1"/>
</dbReference>
<sequence>MPEAPMMSLLVLVRVGERESKIFRGEKRGGVVRQCLEVEEEEMRAEIMSIFSLISGRAGPSGFGSASTAEQVTEGIDDSKLTAIVTGGASGIGLETARVLALRKVHVIIAARNMEAANAAKKLIIKENETARVDVLKLDLCSIKSVRAFVDNFNALDVPLNILINNAGVMFCPFQLSEDGIEMQFATNHLGHFLLTNLLLEKMTHTAKATGIEGRIVNLSSIAHCHTYERGIRFDKINEENWEEGINITVNSVHPGLIMTPLMRHSALLIRILRVFSFFLWKNIPQGAATTCYVALHPSLKGVTGKYYLDCTEVKTSAFARDSVLARELWDFSNKLVTSVAKP</sequence>
<dbReference type="EMBL" id="OIVN01006326">
    <property type="protein sequence ID" value="SPD30646.1"/>
    <property type="molecule type" value="Genomic_DNA"/>
</dbReference>
<evidence type="ECO:0000313" key="1">
    <source>
        <dbReference type="EMBL" id="SPD30646.1"/>
    </source>
</evidence>
<reference evidence="1" key="1">
    <citation type="submission" date="2018-02" db="EMBL/GenBank/DDBJ databases">
        <authorList>
            <person name="Cohen D.B."/>
            <person name="Kent A.D."/>
        </authorList>
    </citation>
    <scope>NUCLEOTIDE SEQUENCE</scope>
</reference>
<protein>
    <recommendedName>
        <fullName evidence="2">Short-chain dehydrogenase TIC 32, chloroplastic</fullName>
    </recommendedName>
</protein>
<dbReference type="PANTHER" id="PTHR48476">
    <property type="entry name" value="SHORT-CHAIN DEHYDROGENASE TIC 32, CHLOROPLASTIC-LIKE"/>
    <property type="match status" value="1"/>
</dbReference>
<dbReference type="PRINTS" id="PR00081">
    <property type="entry name" value="GDHRDH"/>
</dbReference>
<accession>A0A2N9IZ85</accession>
<organism evidence="1">
    <name type="scientific">Fagus sylvatica</name>
    <name type="common">Beechnut</name>
    <dbReference type="NCBI Taxonomy" id="28930"/>
    <lineage>
        <taxon>Eukaryota</taxon>
        <taxon>Viridiplantae</taxon>
        <taxon>Streptophyta</taxon>
        <taxon>Embryophyta</taxon>
        <taxon>Tracheophyta</taxon>
        <taxon>Spermatophyta</taxon>
        <taxon>Magnoliopsida</taxon>
        <taxon>eudicotyledons</taxon>
        <taxon>Gunneridae</taxon>
        <taxon>Pentapetalae</taxon>
        <taxon>rosids</taxon>
        <taxon>fabids</taxon>
        <taxon>Fagales</taxon>
        <taxon>Fagaceae</taxon>
        <taxon>Fagus</taxon>
    </lineage>
</organism>
<evidence type="ECO:0008006" key="2">
    <source>
        <dbReference type="Google" id="ProtNLM"/>
    </source>
</evidence>
<gene>
    <name evidence="1" type="ORF">FSB_LOCUS58528</name>
</gene>
<dbReference type="InterPro" id="IPR055280">
    <property type="entry name" value="TIC32"/>
</dbReference>